<organism evidence="2 3">
    <name type="scientific">Paramicrosporidium saccamoebae</name>
    <dbReference type="NCBI Taxonomy" id="1246581"/>
    <lineage>
        <taxon>Eukaryota</taxon>
        <taxon>Fungi</taxon>
        <taxon>Fungi incertae sedis</taxon>
        <taxon>Cryptomycota</taxon>
        <taxon>Cryptomycota incertae sedis</taxon>
        <taxon>Paramicrosporidium</taxon>
    </lineage>
</organism>
<dbReference type="Proteomes" id="UP000240830">
    <property type="component" value="Unassembled WGS sequence"/>
</dbReference>
<accession>A0A2H9TKC7</accession>
<keyword evidence="3" id="KW-1185">Reference proteome</keyword>
<comment type="caution">
    <text evidence="2">The sequence shown here is derived from an EMBL/GenBank/DDBJ whole genome shotgun (WGS) entry which is preliminary data.</text>
</comment>
<protein>
    <submittedName>
        <fullName evidence="2">Uncharacterized protein</fullName>
    </submittedName>
</protein>
<name>A0A2H9TKC7_9FUNG</name>
<evidence type="ECO:0000256" key="1">
    <source>
        <dbReference type="SAM" id="MobiDB-lite"/>
    </source>
</evidence>
<evidence type="ECO:0000313" key="2">
    <source>
        <dbReference type="EMBL" id="PJF18100.1"/>
    </source>
</evidence>
<dbReference type="EMBL" id="MTSL01000142">
    <property type="protein sequence ID" value="PJF18100.1"/>
    <property type="molecule type" value="Genomic_DNA"/>
</dbReference>
<feature type="region of interest" description="Disordered" evidence="1">
    <location>
        <begin position="34"/>
        <end position="55"/>
    </location>
</feature>
<dbReference type="AlphaFoldDB" id="A0A2H9TKC7"/>
<feature type="compositionally biased region" description="Low complexity" evidence="1">
    <location>
        <begin position="43"/>
        <end position="53"/>
    </location>
</feature>
<reference evidence="2 3" key="1">
    <citation type="submission" date="2016-10" db="EMBL/GenBank/DDBJ databases">
        <title>The genome of Paramicrosporidium saccamoebae is the missing link in understanding Cryptomycota and Microsporidia evolution.</title>
        <authorList>
            <person name="Quandt C.A."/>
            <person name="Beaudet D."/>
            <person name="Corsaro D."/>
            <person name="Michel R."/>
            <person name="Corradi N."/>
            <person name="James T."/>
        </authorList>
    </citation>
    <scope>NUCLEOTIDE SEQUENCE [LARGE SCALE GENOMIC DNA]</scope>
    <source>
        <strain evidence="2 3">KSL3</strain>
    </source>
</reference>
<proteinExistence type="predicted"/>
<evidence type="ECO:0000313" key="3">
    <source>
        <dbReference type="Proteomes" id="UP000240830"/>
    </source>
</evidence>
<gene>
    <name evidence="2" type="ORF">PSACC_02086</name>
</gene>
<sequence>MSTFVWPTKAGSRIPVTSNRRRFEWKLSDDYCTPRRGRNNQSTPETLETTEPMPHYPHNSPCLKFFNYIPAEDFDRSSFTLSQNSHVSIGVETDRYHGWIPLPRDPLSDCTFLPPIVVPESSAFGSHPTLFNSWAPKPWP</sequence>